<dbReference type="GO" id="GO:0000976">
    <property type="term" value="F:transcription cis-regulatory region binding"/>
    <property type="evidence" value="ECO:0007669"/>
    <property type="project" value="TreeGrafter"/>
</dbReference>
<proteinExistence type="predicted"/>
<dbReference type="EMBL" id="CP054929">
    <property type="protein sequence ID" value="QKW49051.1"/>
    <property type="molecule type" value="Genomic_DNA"/>
</dbReference>
<evidence type="ECO:0000313" key="6">
    <source>
        <dbReference type="EMBL" id="QKW49051.1"/>
    </source>
</evidence>
<dbReference type="AlphaFoldDB" id="A0A7H8N3Z2"/>
<evidence type="ECO:0000256" key="3">
    <source>
        <dbReference type="ARBA" id="ARBA00023163"/>
    </source>
</evidence>
<dbReference type="InterPro" id="IPR001647">
    <property type="entry name" value="HTH_TetR"/>
</dbReference>
<sequence>MTSQNAAAGRPRGRSADKRKAVLGGALTVFARDGYARASIDAIAAEAGVSTRTIYNHFGDKAGLFQATIRESATLAADAQLAIIDRHLRKITDLEADLLDFGREFTAPMTGTHAAHFALVRQVHADAGHIPQAAIDVWQETGPLRVRRALAAYLRQWSEQGLLRTADPDQAAIHLMLLISAADPARPDFGTPTQEDADDRIAAGIHVFLNGYRR</sequence>
<dbReference type="InterPro" id="IPR039536">
    <property type="entry name" value="TetR_C_Proteobacteria"/>
</dbReference>
<dbReference type="InterPro" id="IPR050109">
    <property type="entry name" value="HTH-type_TetR-like_transc_reg"/>
</dbReference>
<name>A0A7H8N3Z2_9ACTN</name>
<evidence type="ECO:0000313" key="7">
    <source>
        <dbReference type="Proteomes" id="UP000509303"/>
    </source>
</evidence>
<dbReference type="Gene3D" id="1.10.357.10">
    <property type="entry name" value="Tetracycline Repressor, domain 2"/>
    <property type="match status" value="1"/>
</dbReference>
<evidence type="ECO:0000256" key="2">
    <source>
        <dbReference type="ARBA" id="ARBA00023125"/>
    </source>
</evidence>
<keyword evidence="2 4" id="KW-0238">DNA-binding</keyword>
<reference evidence="6 7" key="1">
    <citation type="submission" date="2020-06" db="EMBL/GenBank/DDBJ databases">
        <title>Genome mining for natural products.</title>
        <authorList>
            <person name="Zhang B."/>
            <person name="Shi J."/>
            <person name="Ge H."/>
        </authorList>
    </citation>
    <scope>NUCLEOTIDE SEQUENCE [LARGE SCALE GENOMIC DNA]</scope>
    <source>
        <strain evidence="6 7">NA00687</strain>
    </source>
</reference>
<gene>
    <name evidence="6" type="ORF">HUT08_05285</name>
</gene>
<evidence type="ECO:0000256" key="1">
    <source>
        <dbReference type="ARBA" id="ARBA00023015"/>
    </source>
</evidence>
<dbReference type="Pfam" id="PF14246">
    <property type="entry name" value="TetR_C_7"/>
    <property type="match status" value="1"/>
</dbReference>
<dbReference type="Proteomes" id="UP000509303">
    <property type="component" value="Chromosome"/>
</dbReference>
<protein>
    <submittedName>
        <fullName evidence="6">TetR/AcrR family transcriptional regulator</fullName>
    </submittedName>
</protein>
<dbReference type="GO" id="GO:0045892">
    <property type="term" value="P:negative regulation of DNA-templated transcription"/>
    <property type="evidence" value="ECO:0007669"/>
    <property type="project" value="UniProtKB-ARBA"/>
</dbReference>
<feature type="domain" description="HTH tetR-type" evidence="5">
    <location>
        <begin position="16"/>
        <end position="76"/>
    </location>
</feature>
<keyword evidence="3" id="KW-0804">Transcription</keyword>
<dbReference type="PROSITE" id="PS01081">
    <property type="entry name" value="HTH_TETR_1"/>
    <property type="match status" value="1"/>
</dbReference>
<organism evidence="6 7">
    <name type="scientific">Streptomyces buecherae</name>
    <dbReference type="NCBI Taxonomy" id="2763006"/>
    <lineage>
        <taxon>Bacteria</taxon>
        <taxon>Bacillati</taxon>
        <taxon>Actinomycetota</taxon>
        <taxon>Actinomycetes</taxon>
        <taxon>Kitasatosporales</taxon>
        <taxon>Streptomycetaceae</taxon>
        <taxon>Streptomyces</taxon>
    </lineage>
</organism>
<accession>A0A7H8N3Z2</accession>
<feature type="DNA-binding region" description="H-T-H motif" evidence="4">
    <location>
        <begin position="39"/>
        <end position="58"/>
    </location>
</feature>
<dbReference type="PROSITE" id="PS50977">
    <property type="entry name" value="HTH_TETR_2"/>
    <property type="match status" value="1"/>
</dbReference>
<evidence type="ECO:0000259" key="5">
    <source>
        <dbReference type="PROSITE" id="PS50977"/>
    </source>
</evidence>
<dbReference type="RefSeq" id="WP_176160783.1">
    <property type="nucleotide sequence ID" value="NZ_CP054929.1"/>
</dbReference>
<keyword evidence="7" id="KW-1185">Reference proteome</keyword>
<evidence type="ECO:0000256" key="4">
    <source>
        <dbReference type="PROSITE-ProRule" id="PRU00335"/>
    </source>
</evidence>
<dbReference type="GO" id="GO:0003700">
    <property type="term" value="F:DNA-binding transcription factor activity"/>
    <property type="evidence" value="ECO:0007669"/>
    <property type="project" value="TreeGrafter"/>
</dbReference>
<dbReference type="InterPro" id="IPR009057">
    <property type="entry name" value="Homeodomain-like_sf"/>
</dbReference>
<dbReference type="Pfam" id="PF00440">
    <property type="entry name" value="TetR_N"/>
    <property type="match status" value="1"/>
</dbReference>
<dbReference type="InterPro" id="IPR023772">
    <property type="entry name" value="DNA-bd_HTH_TetR-type_CS"/>
</dbReference>
<keyword evidence="1" id="KW-0805">Transcription regulation</keyword>
<dbReference type="PRINTS" id="PR00455">
    <property type="entry name" value="HTHTETR"/>
</dbReference>
<dbReference type="FunFam" id="1.10.10.60:FF:000141">
    <property type="entry name" value="TetR family transcriptional regulator"/>
    <property type="match status" value="1"/>
</dbReference>
<dbReference type="SUPFAM" id="SSF46689">
    <property type="entry name" value="Homeodomain-like"/>
    <property type="match status" value="1"/>
</dbReference>
<dbReference type="PANTHER" id="PTHR30055:SF146">
    <property type="entry name" value="HTH-TYPE TRANSCRIPTIONAL DUAL REGULATOR CECR"/>
    <property type="match status" value="1"/>
</dbReference>
<dbReference type="PANTHER" id="PTHR30055">
    <property type="entry name" value="HTH-TYPE TRANSCRIPTIONAL REGULATOR RUTR"/>
    <property type="match status" value="1"/>
</dbReference>